<reference evidence="3" key="1">
    <citation type="journal article" date="2020" name="Stud. Mycol.">
        <title>101 Dothideomycetes genomes: a test case for predicting lifestyles and emergence of pathogens.</title>
        <authorList>
            <person name="Haridas S."/>
            <person name="Albert R."/>
            <person name="Binder M."/>
            <person name="Bloem J."/>
            <person name="Labutti K."/>
            <person name="Salamov A."/>
            <person name="Andreopoulos B."/>
            <person name="Baker S."/>
            <person name="Barry K."/>
            <person name="Bills G."/>
            <person name="Bluhm B."/>
            <person name="Cannon C."/>
            <person name="Castanera R."/>
            <person name="Culley D."/>
            <person name="Daum C."/>
            <person name="Ezra D."/>
            <person name="Gonzalez J."/>
            <person name="Henrissat B."/>
            <person name="Kuo A."/>
            <person name="Liang C."/>
            <person name="Lipzen A."/>
            <person name="Lutzoni F."/>
            <person name="Magnuson J."/>
            <person name="Mondo S."/>
            <person name="Nolan M."/>
            <person name="Ohm R."/>
            <person name="Pangilinan J."/>
            <person name="Park H.-J."/>
            <person name="Ramirez L."/>
            <person name="Alfaro M."/>
            <person name="Sun H."/>
            <person name="Tritt A."/>
            <person name="Yoshinaga Y."/>
            <person name="Zwiers L.-H."/>
            <person name="Turgeon B."/>
            <person name="Goodwin S."/>
            <person name="Spatafora J."/>
            <person name="Crous P."/>
            <person name="Grigoriev I."/>
        </authorList>
    </citation>
    <scope>NUCLEOTIDE SEQUENCE</scope>
    <source>
        <strain evidence="3">ATCC 74209</strain>
    </source>
</reference>
<dbReference type="FunFam" id="1.25.40.90:FF:000016">
    <property type="entry name" value="mRNA cleavage factor complex component Pcf11"/>
    <property type="match status" value="1"/>
</dbReference>
<dbReference type="InterPro" id="IPR054127">
    <property type="entry name" value="Pcf11_C"/>
</dbReference>
<dbReference type="GO" id="GO:0031124">
    <property type="term" value="P:mRNA 3'-end processing"/>
    <property type="evidence" value="ECO:0007669"/>
    <property type="project" value="InterPro"/>
</dbReference>
<dbReference type="Gene3D" id="1.25.40.90">
    <property type="match status" value="1"/>
</dbReference>
<feature type="region of interest" description="Disordered" evidence="1">
    <location>
        <begin position="290"/>
        <end position="328"/>
    </location>
</feature>
<dbReference type="CDD" id="cd16982">
    <property type="entry name" value="CID_Pcf11"/>
    <property type="match status" value="1"/>
</dbReference>
<dbReference type="SUPFAM" id="SSF48464">
    <property type="entry name" value="ENTH/VHS domain"/>
    <property type="match status" value="1"/>
</dbReference>
<organism evidence="3 4">
    <name type="scientific">Delitschia confertaspora ATCC 74209</name>
    <dbReference type="NCBI Taxonomy" id="1513339"/>
    <lineage>
        <taxon>Eukaryota</taxon>
        <taxon>Fungi</taxon>
        <taxon>Dikarya</taxon>
        <taxon>Ascomycota</taxon>
        <taxon>Pezizomycotina</taxon>
        <taxon>Dothideomycetes</taxon>
        <taxon>Pleosporomycetidae</taxon>
        <taxon>Pleosporales</taxon>
        <taxon>Delitschiaceae</taxon>
        <taxon>Delitschia</taxon>
    </lineage>
</organism>
<keyword evidence="4" id="KW-1185">Reference proteome</keyword>
<evidence type="ECO:0000313" key="3">
    <source>
        <dbReference type="EMBL" id="KAF2199452.1"/>
    </source>
</evidence>
<dbReference type="Pfam" id="PF04818">
    <property type="entry name" value="CID"/>
    <property type="match status" value="1"/>
</dbReference>
<dbReference type="GO" id="GO:0005849">
    <property type="term" value="C:mRNA cleavage factor complex"/>
    <property type="evidence" value="ECO:0007669"/>
    <property type="project" value="TreeGrafter"/>
</dbReference>
<dbReference type="InterPro" id="IPR045154">
    <property type="entry name" value="PCF11-like"/>
</dbReference>
<proteinExistence type="predicted"/>
<dbReference type="InterPro" id="IPR047415">
    <property type="entry name" value="Pcf11_CID"/>
</dbReference>
<evidence type="ECO:0000313" key="4">
    <source>
        <dbReference type="Proteomes" id="UP000799536"/>
    </source>
</evidence>
<sequence length="703" mass="76885">MSLPSAEVAADFRDALQDLKVNSRPEISNLTIIAKESTEHAQAISRELENHIKTTRPEWKLPALYVLDSIVKNVGTPYTVYLGRNLYRTFMDAYVLVDEPTRKAMEGLLRTWKQPVPESMDPRPVFPVEMTRDIENSLIKFRTMAVQQAQRSQKPPMQQGLPPRPASNANVPWRHNPTPPQNATRYTPSNDPRLRQNFPPQHGTQNTPQMPPQNQFQPPNSGFTQPTASADLDTINADLDNLINSAKTDFAQNPSDVPRQQKLKTLLDLQTILKTRTLLPNQLSQIQEQIRQLAPPTAPAPSLPPSLPVPPPMIQSPQQAPPPFQATNPSFNLAQILAAARASGPPPPPAQANTSLADLLRRTSSPMQSSGTPTSVAPFPLPFPAAPMPPAPAPVPTPVPVTPTPAPSLAQILQQFGKSQPVPAAPPPPSALQFSLPQFLAQQPSTPANPAGGAEWLLNALKAQNMIPPVGASPFPPPFANAPPQAEVIGQPGSAALNAANDVELTTASMKISRPNLISKLYFAVPNQCVTCGRRFENTPQGKEKKARHMDWHFKVKDPDLSKRGIHRSWYISEREWIDYREVDETAPEQAVNGSGSAGAATAPKKETKDQYVPVPTDPTLVHAPCPICQERFEPQWLVEANDFVWMDAIKVNSKIYHATCWEEYSKGANLSVPFAAPATPDSVLGKRKAEGVSNSAEKKLRA</sequence>
<feature type="compositionally biased region" description="Polar residues" evidence="1">
    <location>
        <begin position="145"/>
        <end position="156"/>
    </location>
</feature>
<evidence type="ECO:0000259" key="2">
    <source>
        <dbReference type="PROSITE" id="PS51391"/>
    </source>
</evidence>
<evidence type="ECO:0000256" key="1">
    <source>
        <dbReference type="SAM" id="MobiDB-lite"/>
    </source>
</evidence>
<dbReference type="GO" id="GO:0003729">
    <property type="term" value="F:mRNA binding"/>
    <property type="evidence" value="ECO:0007669"/>
    <property type="project" value="InterPro"/>
</dbReference>
<feature type="region of interest" description="Disordered" evidence="1">
    <location>
        <begin position="680"/>
        <end position="703"/>
    </location>
</feature>
<comment type="caution">
    <text evidence="3">The sequence shown here is derived from an EMBL/GenBank/DDBJ whole genome shotgun (WGS) entry which is preliminary data.</text>
</comment>
<dbReference type="GO" id="GO:0000993">
    <property type="term" value="F:RNA polymerase II complex binding"/>
    <property type="evidence" value="ECO:0007669"/>
    <property type="project" value="InterPro"/>
</dbReference>
<dbReference type="PROSITE" id="PS51391">
    <property type="entry name" value="CID"/>
    <property type="match status" value="1"/>
</dbReference>
<dbReference type="PANTHER" id="PTHR15921:SF3">
    <property type="entry name" value="PRE-MRNA CLEAVAGE COMPLEX 2 PROTEIN PCF11"/>
    <property type="match status" value="1"/>
</dbReference>
<dbReference type="EMBL" id="ML994075">
    <property type="protein sequence ID" value="KAF2199452.1"/>
    <property type="molecule type" value="Genomic_DNA"/>
</dbReference>
<dbReference type="OrthoDB" id="343582at2759"/>
<dbReference type="PRINTS" id="PR01217">
    <property type="entry name" value="PRICHEXTENSN"/>
</dbReference>
<dbReference type="SMART" id="SM00582">
    <property type="entry name" value="RPR"/>
    <property type="match status" value="1"/>
</dbReference>
<dbReference type="AlphaFoldDB" id="A0A9P4JMD2"/>
<dbReference type="Proteomes" id="UP000799536">
    <property type="component" value="Unassembled WGS sequence"/>
</dbReference>
<name>A0A9P4JMD2_9PLEO</name>
<feature type="region of interest" description="Disordered" evidence="1">
    <location>
        <begin position="588"/>
        <end position="612"/>
    </location>
</feature>
<dbReference type="GO" id="GO:0005737">
    <property type="term" value="C:cytoplasm"/>
    <property type="evidence" value="ECO:0007669"/>
    <property type="project" value="TreeGrafter"/>
</dbReference>
<dbReference type="InterPro" id="IPR008942">
    <property type="entry name" value="ENTH_VHS"/>
</dbReference>
<feature type="compositionally biased region" description="Polar residues" evidence="1">
    <location>
        <begin position="181"/>
        <end position="190"/>
    </location>
</feature>
<dbReference type="Pfam" id="PF21936">
    <property type="entry name" value="Pcf11_C"/>
    <property type="match status" value="1"/>
</dbReference>
<feature type="domain" description="CID" evidence="2">
    <location>
        <begin position="4"/>
        <end position="142"/>
    </location>
</feature>
<dbReference type="PANTHER" id="PTHR15921">
    <property type="entry name" value="PRE-MRNA CLEAVAGE COMPLEX II"/>
    <property type="match status" value="1"/>
</dbReference>
<accession>A0A9P4JMD2</accession>
<feature type="region of interest" description="Disordered" evidence="1">
    <location>
        <begin position="144"/>
        <end position="228"/>
    </location>
</feature>
<protein>
    <recommendedName>
        <fullName evidence="2">CID domain-containing protein</fullName>
    </recommendedName>
</protein>
<gene>
    <name evidence="3" type="ORF">GQ43DRAFT_376247</name>
</gene>
<dbReference type="InterPro" id="IPR006569">
    <property type="entry name" value="CID_dom"/>
</dbReference>
<dbReference type="GO" id="GO:0006369">
    <property type="term" value="P:termination of RNA polymerase II transcription"/>
    <property type="evidence" value="ECO:0007669"/>
    <property type="project" value="InterPro"/>
</dbReference>
<feature type="compositionally biased region" description="Low complexity" evidence="1">
    <location>
        <begin position="205"/>
        <end position="220"/>
    </location>
</feature>
<feature type="compositionally biased region" description="Pro residues" evidence="1">
    <location>
        <begin position="296"/>
        <end position="324"/>
    </location>
</feature>